<protein>
    <submittedName>
        <fullName evidence="1">DUF3307 domain-containing protein</fullName>
    </submittedName>
</protein>
<dbReference type="Pfam" id="PF11750">
    <property type="entry name" value="DUF3307"/>
    <property type="match status" value="1"/>
</dbReference>
<name>A0ABY8CN44_9HYPH</name>
<gene>
    <name evidence="1" type="ORF">PYH38_001460</name>
</gene>
<sequence>MEMAMTTVAMLACMQVKHFVADYVLQPAWILRGKGDFRMIGGYVHAGVHALGTIPALTMAGVGLERGAILVLAEFVVHYLIDHVKAALSHHSRADATTRAFWAMHGADQLMHQLTYAVLIFAALA</sequence>
<accession>A0ABY8CN44</accession>
<evidence type="ECO:0000313" key="1">
    <source>
        <dbReference type="EMBL" id="WEX80070.1"/>
    </source>
</evidence>
<dbReference type="EMBL" id="CP120370">
    <property type="protein sequence ID" value="WEX80070.1"/>
    <property type="molecule type" value="Genomic_DNA"/>
</dbReference>
<dbReference type="InterPro" id="IPR021737">
    <property type="entry name" value="Phage_phiKZ_Orf197"/>
</dbReference>
<keyword evidence="2" id="KW-1185">Reference proteome</keyword>
<organism evidence="1 2">
    <name type="scientific">Sinorhizobium numidicum</name>
    <dbReference type="NCBI Taxonomy" id="680248"/>
    <lineage>
        <taxon>Bacteria</taxon>
        <taxon>Pseudomonadati</taxon>
        <taxon>Pseudomonadota</taxon>
        <taxon>Alphaproteobacteria</taxon>
        <taxon>Hyphomicrobiales</taxon>
        <taxon>Rhizobiaceae</taxon>
        <taxon>Sinorhizobium/Ensifer group</taxon>
        <taxon>Sinorhizobium</taxon>
    </lineage>
</organism>
<dbReference type="RefSeq" id="WP_280730771.1">
    <property type="nucleotide sequence ID" value="NZ_CP120367.1"/>
</dbReference>
<reference evidence="1 2" key="1">
    <citation type="submission" date="2023-03" db="EMBL/GenBank/DDBJ databases">
        <authorList>
            <person name="Kaur S."/>
            <person name="Espinosa-Saiz D."/>
            <person name="Velazquez E."/>
            <person name="Menendez E."/>
            <person name="diCenzo G.C."/>
        </authorList>
    </citation>
    <scope>NUCLEOTIDE SEQUENCE [LARGE SCALE GENOMIC DNA]</scope>
    <source>
        <strain evidence="1 2">LMG 27395</strain>
    </source>
</reference>
<proteinExistence type="predicted"/>
<evidence type="ECO:0000313" key="2">
    <source>
        <dbReference type="Proteomes" id="UP001235547"/>
    </source>
</evidence>
<dbReference type="Proteomes" id="UP001235547">
    <property type="component" value="Chromosome 2"/>
</dbReference>